<reference evidence="18" key="1">
    <citation type="submission" date="2016-02" db="EMBL/GenBank/DDBJ databases">
        <authorList>
            <person name="Rodrigo-Torres Lidia"/>
            <person name="Arahal R.David."/>
        </authorList>
    </citation>
    <scope>NUCLEOTIDE SEQUENCE [LARGE SCALE GENOMIC DNA]</scope>
    <source>
        <strain evidence="18">CECT 9029</strain>
    </source>
</reference>
<evidence type="ECO:0000259" key="16">
    <source>
        <dbReference type="PROSITE" id="PS50109"/>
    </source>
</evidence>
<keyword evidence="8" id="KW-0547">Nucleotide-binding</keyword>
<dbReference type="InterPro" id="IPR003661">
    <property type="entry name" value="HisK_dim/P_dom"/>
</dbReference>
<evidence type="ECO:0000256" key="12">
    <source>
        <dbReference type="ARBA" id="ARBA00023012"/>
    </source>
</evidence>
<keyword evidence="4" id="KW-1003">Cell membrane</keyword>
<dbReference type="GO" id="GO:0005524">
    <property type="term" value="F:ATP binding"/>
    <property type="evidence" value="ECO:0007669"/>
    <property type="project" value="UniProtKB-KW"/>
</dbReference>
<organism evidence="17 18">
    <name type="scientific">Grimontia celer</name>
    <dbReference type="NCBI Taxonomy" id="1796497"/>
    <lineage>
        <taxon>Bacteria</taxon>
        <taxon>Pseudomonadati</taxon>
        <taxon>Pseudomonadota</taxon>
        <taxon>Gammaproteobacteria</taxon>
        <taxon>Vibrionales</taxon>
        <taxon>Vibrionaceae</taxon>
        <taxon>Grimontia</taxon>
    </lineage>
</organism>
<evidence type="ECO:0000256" key="6">
    <source>
        <dbReference type="ARBA" id="ARBA00022679"/>
    </source>
</evidence>
<dbReference type="Pfam" id="PF00512">
    <property type="entry name" value="HisKA"/>
    <property type="match status" value="1"/>
</dbReference>
<evidence type="ECO:0000256" key="1">
    <source>
        <dbReference type="ARBA" id="ARBA00000085"/>
    </source>
</evidence>
<feature type="compositionally biased region" description="Basic and acidic residues" evidence="14">
    <location>
        <begin position="529"/>
        <end position="543"/>
    </location>
</feature>
<dbReference type="CDD" id="cd18773">
    <property type="entry name" value="PDC1_HK_sensor"/>
    <property type="match status" value="1"/>
</dbReference>
<dbReference type="GO" id="GO:0005886">
    <property type="term" value="C:plasma membrane"/>
    <property type="evidence" value="ECO:0007669"/>
    <property type="project" value="UniProtKB-SubCell"/>
</dbReference>
<comment type="subcellular location">
    <subcellularLocation>
        <location evidence="2">Cell membrane</location>
        <topology evidence="2">Multi-pass membrane protein</topology>
    </subcellularLocation>
</comment>
<dbReference type="CDD" id="cd00082">
    <property type="entry name" value="HisKA"/>
    <property type="match status" value="1"/>
</dbReference>
<dbReference type="SUPFAM" id="SSF47384">
    <property type="entry name" value="Homodimeric domain of signal transducing histidine kinase"/>
    <property type="match status" value="1"/>
</dbReference>
<dbReference type="SMART" id="SM00388">
    <property type="entry name" value="HisKA"/>
    <property type="match status" value="1"/>
</dbReference>
<keyword evidence="9" id="KW-0418">Kinase</keyword>
<dbReference type="SUPFAM" id="SSF55874">
    <property type="entry name" value="ATPase domain of HSP90 chaperone/DNA topoisomerase II/histidine kinase"/>
    <property type="match status" value="1"/>
</dbReference>
<dbReference type="InterPro" id="IPR050398">
    <property type="entry name" value="HssS/ArlS-like"/>
</dbReference>
<keyword evidence="6 17" id="KW-0808">Transferase</keyword>
<dbReference type="Proteomes" id="UP000071641">
    <property type="component" value="Unassembled WGS sequence"/>
</dbReference>
<keyword evidence="5" id="KW-0597">Phosphoprotein</keyword>
<dbReference type="AlphaFoldDB" id="A0A128F8W9"/>
<feature type="compositionally biased region" description="Basic and acidic residues" evidence="14">
    <location>
        <begin position="491"/>
        <end position="500"/>
    </location>
</feature>
<dbReference type="InterPro" id="IPR036097">
    <property type="entry name" value="HisK_dim/P_sf"/>
</dbReference>
<dbReference type="OrthoDB" id="9804645at2"/>
<dbReference type="PROSITE" id="PS50109">
    <property type="entry name" value="HIS_KIN"/>
    <property type="match status" value="1"/>
</dbReference>
<dbReference type="GO" id="GO:0000155">
    <property type="term" value="F:phosphorelay sensor kinase activity"/>
    <property type="evidence" value="ECO:0007669"/>
    <property type="project" value="InterPro"/>
</dbReference>
<feature type="region of interest" description="Disordered" evidence="14">
    <location>
        <begin position="478"/>
        <end position="543"/>
    </location>
</feature>
<comment type="catalytic activity">
    <reaction evidence="1">
        <text>ATP + protein L-histidine = ADP + protein N-phospho-L-histidine.</text>
        <dbReference type="EC" id="2.7.13.3"/>
    </reaction>
</comment>
<feature type="transmembrane region" description="Helical" evidence="15">
    <location>
        <begin position="169"/>
        <end position="191"/>
    </location>
</feature>
<evidence type="ECO:0000256" key="15">
    <source>
        <dbReference type="SAM" id="Phobius"/>
    </source>
</evidence>
<keyword evidence="11 15" id="KW-1133">Transmembrane helix</keyword>
<keyword evidence="10" id="KW-0067">ATP-binding</keyword>
<evidence type="ECO:0000256" key="14">
    <source>
        <dbReference type="SAM" id="MobiDB-lite"/>
    </source>
</evidence>
<dbReference type="InterPro" id="IPR036890">
    <property type="entry name" value="HATPase_C_sf"/>
</dbReference>
<keyword evidence="7 15" id="KW-0812">Transmembrane</keyword>
<dbReference type="RefSeq" id="WP_062665756.1">
    <property type="nucleotide sequence ID" value="NZ_FIZX01000002.1"/>
</dbReference>
<evidence type="ECO:0000256" key="8">
    <source>
        <dbReference type="ARBA" id="ARBA00022741"/>
    </source>
</evidence>
<evidence type="ECO:0000256" key="2">
    <source>
        <dbReference type="ARBA" id="ARBA00004651"/>
    </source>
</evidence>
<dbReference type="STRING" id="1796497.GCE9029_03402"/>
<dbReference type="EC" id="2.7.13.3" evidence="3"/>
<dbReference type="EMBL" id="FIZX01000002">
    <property type="protein sequence ID" value="CZF82731.1"/>
    <property type="molecule type" value="Genomic_DNA"/>
</dbReference>
<protein>
    <recommendedName>
        <fullName evidence="3">histidine kinase</fullName>
        <ecNumber evidence="3">2.7.13.3</ecNumber>
    </recommendedName>
</protein>
<evidence type="ECO:0000313" key="17">
    <source>
        <dbReference type="EMBL" id="CZF82731.1"/>
    </source>
</evidence>
<keyword evidence="12" id="KW-0902">Two-component regulatory system</keyword>
<dbReference type="PANTHER" id="PTHR45528">
    <property type="entry name" value="SENSOR HISTIDINE KINASE CPXA"/>
    <property type="match status" value="1"/>
</dbReference>
<name>A0A128F8W9_9GAMM</name>
<evidence type="ECO:0000256" key="13">
    <source>
        <dbReference type="ARBA" id="ARBA00023136"/>
    </source>
</evidence>
<keyword evidence="13 15" id="KW-0472">Membrane</keyword>
<proteinExistence type="predicted"/>
<sequence>MAFKNRLLLFTLIWFLCSAALLTALSVSVWQQNELRSRQALHKDLAMHMRDDNPLMVGDDYSPEALSSIFHTLMLLGPDFEIYFLDPQGNITTSGPPKEDVLRLQVDVEPIKQFLRGEPFPVLGQDPLSQSGEKVFSAAQIDADGQVAGYLYVLIGSQGYNAFADMESLLQYAPVVAAALVAILLFALVVYRMVYRRIITPGQLMVKQIEQSAKSEFRVSPPLNVHSPELQELATQYRRMMAMIQQQFIQLRVQEAQRREYLVQLSHDLKTPLANILGYLETWRIQHDEGRGMIDTAYHNAQRLQTHLKSQLEAARSPSAKIVLSYREIDVRELFEDVRHRFELQLKKKQVDLVITVPQPLIVIADEVLINRVFDNLMENAIRHSPVRSSILMDANKAKAGNVNFCIENAIDESSDAGSLGMGSKIVDAILSLHQSQLKVASSESKEELRYRVCFELSSVAAQSTAQIRAVPMTMNFEDDMPPIDSGYPKVKAESGKTEESAPGGDIHLSTRDKPAPQMPLPSFSAVTAKDENTSPPEKNKAE</sequence>
<evidence type="ECO:0000256" key="7">
    <source>
        <dbReference type="ARBA" id="ARBA00022692"/>
    </source>
</evidence>
<dbReference type="Gene3D" id="6.10.340.10">
    <property type="match status" value="1"/>
</dbReference>
<dbReference type="PANTHER" id="PTHR45528:SF1">
    <property type="entry name" value="SENSOR HISTIDINE KINASE CPXA"/>
    <property type="match status" value="1"/>
</dbReference>
<accession>A0A128F8W9</accession>
<evidence type="ECO:0000256" key="9">
    <source>
        <dbReference type="ARBA" id="ARBA00022777"/>
    </source>
</evidence>
<evidence type="ECO:0000256" key="5">
    <source>
        <dbReference type="ARBA" id="ARBA00022553"/>
    </source>
</evidence>
<evidence type="ECO:0000256" key="11">
    <source>
        <dbReference type="ARBA" id="ARBA00022989"/>
    </source>
</evidence>
<keyword evidence="18" id="KW-1185">Reference proteome</keyword>
<evidence type="ECO:0000313" key="18">
    <source>
        <dbReference type="Proteomes" id="UP000071641"/>
    </source>
</evidence>
<dbReference type="InterPro" id="IPR005467">
    <property type="entry name" value="His_kinase_dom"/>
</dbReference>
<gene>
    <name evidence="17" type="primary">czcS</name>
    <name evidence="17" type="ORF">GCE9029_03402</name>
</gene>
<dbReference type="Gene3D" id="3.30.565.10">
    <property type="entry name" value="Histidine kinase-like ATPase, C-terminal domain"/>
    <property type="match status" value="1"/>
</dbReference>
<dbReference type="Gene3D" id="1.10.287.130">
    <property type="match status" value="1"/>
</dbReference>
<feature type="domain" description="Histidine kinase" evidence="16">
    <location>
        <begin position="264"/>
        <end position="459"/>
    </location>
</feature>
<evidence type="ECO:0000256" key="3">
    <source>
        <dbReference type="ARBA" id="ARBA00012438"/>
    </source>
</evidence>
<evidence type="ECO:0000256" key="10">
    <source>
        <dbReference type="ARBA" id="ARBA00022840"/>
    </source>
</evidence>
<evidence type="ECO:0000256" key="4">
    <source>
        <dbReference type="ARBA" id="ARBA00022475"/>
    </source>
</evidence>